<proteinExistence type="predicted"/>
<evidence type="ECO:0000313" key="3">
    <source>
        <dbReference type="EMBL" id="CAL5136258.1"/>
    </source>
</evidence>
<gene>
    <name evidence="2" type="ORF">CDAUBV1_LOCUS10325</name>
    <name evidence="3" type="ORF">CDAUBV1_LOCUS10326</name>
</gene>
<dbReference type="EMBL" id="CAXLJL010000290">
    <property type="protein sequence ID" value="CAL5136258.1"/>
    <property type="molecule type" value="Genomic_DNA"/>
</dbReference>
<feature type="chain" id="PRO_5043291205" evidence="1">
    <location>
        <begin position="16"/>
        <end position="113"/>
    </location>
</feature>
<evidence type="ECO:0000313" key="2">
    <source>
        <dbReference type="EMBL" id="CAL5136257.1"/>
    </source>
</evidence>
<dbReference type="AlphaFoldDB" id="A0AAV2TMM8"/>
<reference evidence="3" key="1">
    <citation type="submission" date="2024-06" db="EMBL/GenBank/DDBJ databases">
        <authorList>
            <person name="Liu X."/>
            <person name="Lenzi L."/>
            <person name="Haldenby T S."/>
            <person name="Uol C."/>
        </authorList>
    </citation>
    <scope>NUCLEOTIDE SEQUENCE</scope>
</reference>
<accession>A0AAV2TMM8</accession>
<dbReference type="EMBL" id="CAXLJL010000290">
    <property type="protein sequence ID" value="CAL5136257.1"/>
    <property type="molecule type" value="Genomic_DNA"/>
</dbReference>
<evidence type="ECO:0000313" key="4">
    <source>
        <dbReference type="Proteomes" id="UP001497525"/>
    </source>
</evidence>
<dbReference type="Proteomes" id="UP001497525">
    <property type="component" value="Unassembled WGS sequence"/>
</dbReference>
<sequence>MLLSFIFLYFTLVWANAFEDRHEKIGSYVDAHLDPRKVKELYLFLLKNVPGHLGITEEYFRRFKIRKIEKFIVAGIKYRVHLRAHKQCITAEIWEKLPVYGGGKELLSVNRKC</sequence>
<keyword evidence="1" id="KW-0732">Signal</keyword>
<evidence type="ECO:0000256" key="1">
    <source>
        <dbReference type="SAM" id="SignalP"/>
    </source>
</evidence>
<comment type="caution">
    <text evidence="3">The sequence shown here is derived from an EMBL/GenBank/DDBJ whole genome shotgun (WGS) entry which is preliminary data.</text>
</comment>
<protein>
    <submittedName>
        <fullName evidence="3">Uncharacterized protein</fullName>
    </submittedName>
</protein>
<organism evidence="3 4">
    <name type="scientific">Calicophoron daubneyi</name>
    <name type="common">Rumen fluke</name>
    <name type="synonym">Paramphistomum daubneyi</name>
    <dbReference type="NCBI Taxonomy" id="300641"/>
    <lineage>
        <taxon>Eukaryota</taxon>
        <taxon>Metazoa</taxon>
        <taxon>Spiralia</taxon>
        <taxon>Lophotrochozoa</taxon>
        <taxon>Platyhelminthes</taxon>
        <taxon>Trematoda</taxon>
        <taxon>Digenea</taxon>
        <taxon>Plagiorchiida</taxon>
        <taxon>Pronocephalata</taxon>
        <taxon>Paramphistomoidea</taxon>
        <taxon>Paramphistomidae</taxon>
        <taxon>Calicophoron</taxon>
    </lineage>
</organism>
<name>A0AAV2TMM8_CALDB</name>
<feature type="signal peptide" evidence="1">
    <location>
        <begin position="1"/>
        <end position="15"/>
    </location>
</feature>